<keyword evidence="5" id="KW-1185">Reference proteome</keyword>
<dbReference type="Pfam" id="PF12010">
    <property type="entry name" value="DUF3502"/>
    <property type="match status" value="1"/>
</dbReference>
<evidence type="ECO:0000256" key="2">
    <source>
        <dbReference type="SAM" id="SignalP"/>
    </source>
</evidence>
<dbReference type="RefSeq" id="WP_117543519.1">
    <property type="nucleotide sequence ID" value="NZ_JBKUNB010000007.1"/>
</dbReference>
<reference evidence="4" key="1">
    <citation type="submission" date="2018-08" db="EMBL/GenBank/DDBJ databases">
        <title>A genome reference for cultivated species of the human gut microbiota.</title>
        <authorList>
            <person name="Zou Y."/>
            <person name="Xue W."/>
            <person name="Luo G."/>
        </authorList>
    </citation>
    <scope>NUCLEOTIDE SEQUENCE [LARGE SCALE GENOMIC DNA]</scope>
    <source>
        <strain evidence="4">TF05-5AC</strain>
    </source>
</reference>
<dbReference type="Gene3D" id="3.40.190.10">
    <property type="entry name" value="Periplasmic binding protein-like II"/>
    <property type="match status" value="2"/>
</dbReference>
<organism evidence="4 5">
    <name type="scientific">Eisenbergiella massiliensis</name>
    <dbReference type="NCBI Taxonomy" id="1720294"/>
    <lineage>
        <taxon>Bacteria</taxon>
        <taxon>Bacillati</taxon>
        <taxon>Bacillota</taxon>
        <taxon>Clostridia</taxon>
        <taxon>Lachnospirales</taxon>
        <taxon>Lachnospiraceae</taxon>
        <taxon>Eisenbergiella</taxon>
    </lineage>
</organism>
<dbReference type="PROSITE" id="PS51257">
    <property type="entry name" value="PROKAR_LIPOPROTEIN"/>
    <property type="match status" value="1"/>
</dbReference>
<keyword evidence="2" id="KW-0732">Signal</keyword>
<dbReference type="AlphaFoldDB" id="A0A3E3IDD4"/>
<evidence type="ECO:0000313" key="5">
    <source>
        <dbReference type="Proteomes" id="UP000260812"/>
    </source>
</evidence>
<feature type="chain" id="PRO_5039454837" evidence="2">
    <location>
        <begin position="23"/>
        <end position="525"/>
    </location>
</feature>
<protein>
    <submittedName>
        <fullName evidence="4">Extracellular solute-binding protein</fullName>
    </submittedName>
</protein>
<comment type="caution">
    <text evidence="4">The sequence shown here is derived from an EMBL/GenBank/DDBJ whole genome shotgun (WGS) entry which is preliminary data.</text>
</comment>
<feature type="region of interest" description="Disordered" evidence="1">
    <location>
        <begin position="21"/>
        <end position="50"/>
    </location>
</feature>
<feature type="domain" description="DUF3502" evidence="3">
    <location>
        <begin position="454"/>
        <end position="522"/>
    </location>
</feature>
<proteinExistence type="predicted"/>
<evidence type="ECO:0000259" key="3">
    <source>
        <dbReference type="Pfam" id="PF12010"/>
    </source>
</evidence>
<feature type="signal peptide" evidence="2">
    <location>
        <begin position="1"/>
        <end position="22"/>
    </location>
</feature>
<gene>
    <name evidence="4" type="ORF">DXC51_01810</name>
</gene>
<evidence type="ECO:0000256" key="1">
    <source>
        <dbReference type="SAM" id="MobiDB-lite"/>
    </source>
</evidence>
<dbReference type="InterPro" id="IPR022627">
    <property type="entry name" value="DUF3502"/>
</dbReference>
<evidence type="ECO:0000313" key="4">
    <source>
        <dbReference type="EMBL" id="RGE65085.1"/>
    </source>
</evidence>
<name>A0A3E3IDD4_9FIRM</name>
<dbReference type="Proteomes" id="UP000260812">
    <property type="component" value="Unassembled WGS sequence"/>
</dbReference>
<dbReference type="EMBL" id="QVLV01000001">
    <property type="protein sequence ID" value="RGE65085.1"/>
    <property type="molecule type" value="Genomic_DNA"/>
</dbReference>
<dbReference type="PANTHER" id="PTHR43649:SF17">
    <property type="entry name" value="ABC TRANSPORTER SOLUTE BINDING PROTEIN-SUGAR TRANSPORT"/>
    <property type="match status" value="1"/>
</dbReference>
<dbReference type="GeneID" id="97985648"/>
<accession>A0A3E3IDD4</accession>
<dbReference type="InterPro" id="IPR050490">
    <property type="entry name" value="Bact_solute-bd_prot1"/>
</dbReference>
<sequence length="525" mass="57320">MKKKLITLLLAASMIVSTLSGCGNSSSGSGSDKPAAETGNETGNETGTAEAADAADSVLKDGDMAEILMIWPGSNASPASMQEVEDAMNEIIAPVADAKVKLQIIEWGAYGDQINLMLSSGEKMDIFMQSDGIREEGQRGQLYDVSDMIKTYAPEAYQAMERYIDACYFDGALYGLPSYRDMAAQAGLVCRKDILDETGIKEEDIKTMDDVEKVLSQVQKLHPGMYPLIPSDLTSGCFLNYVKGQFDEIAAGVGVDMKDDPSDGVTIINTYDTEQYKKMAEAAYEWNKKGYFMPDSTTNTTPRQDILKAGNAFGYFGNYHPGIVTQETMNTGLEITAIPITEKSLSTESVNFIEWVIAGQCEHPEKALAVLNLLYTNSDFQNLFRYGIEGKDYVVKDEAKGIAGYPEGVTGDNVGWGNEMWFSGNASIGYAWETDPEDVFAKYTEFNDTAKLSPLYGFIFDTSKVKNEITAISNVKGKYKAIIENGDADPAESLPAFNEELKAAGIDNVISEMQAQADAWLAEQK</sequence>
<dbReference type="SUPFAM" id="SSF53850">
    <property type="entry name" value="Periplasmic binding protein-like II"/>
    <property type="match status" value="1"/>
</dbReference>
<dbReference type="PANTHER" id="PTHR43649">
    <property type="entry name" value="ARABINOSE-BINDING PROTEIN-RELATED"/>
    <property type="match status" value="1"/>
</dbReference>